<dbReference type="EnsemblMetazoa" id="PPA07415.1">
    <property type="protein sequence ID" value="PPA07415.1"/>
    <property type="gene ID" value="WBGene00096969"/>
</dbReference>
<name>A0A2A6B6Z6_PRIPA</name>
<accession>A0A8R1U8I3</accession>
<reference evidence="2" key="1">
    <citation type="journal article" date="2008" name="Nat. Genet.">
        <title>The Pristionchus pacificus genome provides a unique perspective on nematode lifestyle and parasitism.</title>
        <authorList>
            <person name="Dieterich C."/>
            <person name="Clifton S.W."/>
            <person name="Schuster L.N."/>
            <person name="Chinwalla A."/>
            <person name="Delehaunty K."/>
            <person name="Dinkelacker I."/>
            <person name="Fulton L."/>
            <person name="Fulton R."/>
            <person name="Godfrey J."/>
            <person name="Minx P."/>
            <person name="Mitreva M."/>
            <person name="Roeseler W."/>
            <person name="Tian H."/>
            <person name="Witte H."/>
            <person name="Yang S.P."/>
            <person name="Wilson R.K."/>
            <person name="Sommer R.J."/>
        </authorList>
    </citation>
    <scope>NUCLEOTIDE SEQUENCE [LARGE SCALE GENOMIC DNA]</scope>
    <source>
        <strain evidence="2">PS312</strain>
    </source>
</reference>
<keyword evidence="2" id="KW-1185">Reference proteome</keyword>
<dbReference type="Proteomes" id="UP000005239">
    <property type="component" value="Unassembled WGS sequence"/>
</dbReference>
<protein>
    <submittedName>
        <fullName evidence="1">Uncharacterized protein</fullName>
    </submittedName>
</protein>
<proteinExistence type="predicted"/>
<gene>
    <name evidence="1" type="primary">WBGene00096969</name>
</gene>
<evidence type="ECO:0000313" key="1">
    <source>
        <dbReference type="EnsemblMetazoa" id="PPA07415.1"/>
    </source>
</evidence>
<evidence type="ECO:0000313" key="2">
    <source>
        <dbReference type="Proteomes" id="UP000005239"/>
    </source>
</evidence>
<organism evidence="1 2">
    <name type="scientific">Pristionchus pacificus</name>
    <name type="common">Parasitic nematode worm</name>
    <dbReference type="NCBI Taxonomy" id="54126"/>
    <lineage>
        <taxon>Eukaryota</taxon>
        <taxon>Metazoa</taxon>
        <taxon>Ecdysozoa</taxon>
        <taxon>Nematoda</taxon>
        <taxon>Chromadorea</taxon>
        <taxon>Rhabditida</taxon>
        <taxon>Rhabditina</taxon>
        <taxon>Diplogasteromorpha</taxon>
        <taxon>Diplogasteroidea</taxon>
        <taxon>Neodiplogasteridae</taxon>
        <taxon>Pristionchus</taxon>
    </lineage>
</organism>
<dbReference type="AlphaFoldDB" id="A0A2A6B6Z6"/>
<reference evidence="1" key="2">
    <citation type="submission" date="2022-06" db="UniProtKB">
        <authorList>
            <consortium name="EnsemblMetazoa"/>
        </authorList>
    </citation>
    <scope>IDENTIFICATION</scope>
    <source>
        <strain evidence="1">PS312</strain>
    </source>
</reference>
<dbReference type="OrthoDB" id="5911979at2759"/>
<sequence length="130" mass="14758">MLLRHTVVLGTLVALARSSCTSIDHQACDELCKTDSFWYGHCIGWDGTDFSCTCFEYRAPLSGDACRPKQSDCMTKCKTGGKDGGFCYPRNDRGAERNRTSCECFKSLPPELLRRRRRHAASKRSYKIKY</sequence>
<accession>A0A2A6B6Z6</accession>